<feature type="compositionally biased region" description="Basic and acidic residues" evidence="1">
    <location>
        <begin position="65"/>
        <end position="93"/>
    </location>
</feature>
<comment type="caution">
    <text evidence="2">The sequence shown here is derived from an EMBL/GenBank/DDBJ whole genome shotgun (WGS) entry which is preliminary data.</text>
</comment>
<evidence type="ECO:0000313" key="2">
    <source>
        <dbReference type="EMBL" id="OJT03433.1"/>
    </source>
</evidence>
<proteinExistence type="predicted"/>
<dbReference type="Proteomes" id="UP000184267">
    <property type="component" value="Unassembled WGS sequence"/>
</dbReference>
<dbReference type="OrthoDB" id="2757691at2759"/>
<keyword evidence="3" id="KW-1185">Reference proteome</keyword>
<feature type="compositionally biased region" description="Low complexity" evidence="1">
    <location>
        <begin position="101"/>
        <end position="111"/>
    </location>
</feature>
<organism evidence="2 3">
    <name type="scientific">Trametes pubescens</name>
    <name type="common">White-rot fungus</name>
    <dbReference type="NCBI Taxonomy" id="154538"/>
    <lineage>
        <taxon>Eukaryota</taxon>
        <taxon>Fungi</taxon>
        <taxon>Dikarya</taxon>
        <taxon>Basidiomycota</taxon>
        <taxon>Agaricomycotina</taxon>
        <taxon>Agaricomycetes</taxon>
        <taxon>Polyporales</taxon>
        <taxon>Polyporaceae</taxon>
        <taxon>Trametes</taxon>
    </lineage>
</organism>
<gene>
    <name evidence="2" type="ORF">TRAPUB_5852</name>
</gene>
<feature type="region of interest" description="Disordered" evidence="1">
    <location>
        <begin position="1"/>
        <end position="111"/>
    </location>
</feature>
<protein>
    <submittedName>
        <fullName evidence="2">Uncharacterized protein</fullName>
    </submittedName>
</protein>
<dbReference type="EMBL" id="MNAD01001612">
    <property type="protein sequence ID" value="OJT03433.1"/>
    <property type="molecule type" value="Genomic_DNA"/>
</dbReference>
<evidence type="ECO:0000313" key="3">
    <source>
        <dbReference type="Proteomes" id="UP000184267"/>
    </source>
</evidence>
<name>A0A1M2V7A8_TRAPU</name>
<sequence length="249" mass="26675">MAGEEIQGGPPGGMIRPDLGAYSQPGRAPGGQGAGGNANQPDLATPEGRVVENEARARRNVQRSVRREAGEADVEADKELLELQEREPRDGGGRAEPFTQPSAPFPSASGPASAAEAAALASLEAAPFNAFMLAMKQEGELKEKALEYLNNIAAGKKKGDKNSGLLKEGPELPPDQRGWKSRIDRRLITLLKLGFHLPLTLCTNEALEIVRRTPARLQCKTQSDIEGTKCIVVDPTIGWPDELCMSSEE</sequence>
<dbReference type="AlphaFoldDB" id="A0A1M2V7A8"/>
<accession>A0A1M2V7A8</accession>
<evidence type="ECO:0000256" key="1">
    <source>
        <dbReference type="SAM" id="MobiDB-lite"/>
    </source>
</evidence>
<reference evidence="2 3" key="1">
    <citation type="submission" date="2016-10" db="EMBL/GenBank/DDBJ databases">
        <title>Genome sequence of the basidiomycete white-rot fungus Trametes pubescens.</title>
        <authorList>
            <person name="Makela M.R."/>
            <person name="Granchi Z."/>
            <person name="Peng M."/>
            <person name="De Vries R.P."/>
            <person name="Grigoriev I."/>
            <person name="Riley R."/>
            <person name="Hilden K."/>
        </authorList>
    </citation>
    <scope>NUCLEOTIDE SEQUENCE [LARGE SCALE GENOMIC DNA]</scope>
    <source>
        <strain evidence="2 3">FBCC735</strain>
    </source>
</reference>